<evidence type="ECO:0000313" key="1">
    <source>
        <dbReference type="EMBL" id="CAD7632078.1"/>
    </source>
</evidence>
<dbReference type="EMBL" id="OC864965">
    <property type="protein sequence ID" value="CAD7632078.1"/>
    <property type="molecule type" value="Genomic_DNA"/>
</dbReference>
<organism evidence="1">
    <name type="scientific">Medioppia subpectinata</name>
    <dbReference type="NCBI Taxonomy" id="1979941"/>
    <lineage>
        <taxon>Eukaryota</taxon>
        <taxon>Metazoa</taxon>
        <taxon>Ecdysozoa</taxon>
        <taxon>Arthropoda</taxon>
        <taxon>Chelicerata</taxon>
        <taxon>Arachnida</taxon>
        <taxon>Acari</taxon>
        <taxon>Acariformes</taxon>
        <taxon>Sarcoptiformes</taxon>
        <taxon>Oribatida</taxon>
        <taxon>Brachypylina</taxon>
        <taxon>Oppioidea</taxon>
        <taxon>Oppiidae</taxon>
        <taxon>Medioppia</taxon>
    </lineage>
</organism>
<dbReference type="Gene3D" id="1.10.510.10">
    <property type="entry name" value="Transferase(Phosphotransferase) domain 1"/>
    <property type="match status" value="1"/>
</dbReference>
<dbReference type="AlphaFoldDB" id="A0A7R9KZ08"/>
<dbReference type="InterPro" id="IPR011009">
    <property type="entry name" value="Kinase-like_dom_sf"/>
</dbReference>
<sequence>MVSLTEKNKQNVLTETTKLLDLRSEYLCDFGLSKSEDVLSDKYKQSSVKHTKDVGNVEYMAPEGQTTEYNHLIDMFKTEKSYGKTDWRLRPECEVYVDECMNLAQLKDMQQTIISYNILPDSGAKLQLQLKKCYSWRHYSRPYIPTCDWPVWWTKISLKL</sequence>
<accession>A0A7R9KZ08</accession>
<evidence type="ECO:0000313" key="2">
    <source>
        <dbReference type="Proteomes" id="UP000759131"/>
    </source>
</evidence>
<dbReference type="Proteomes" id="UP000759131">
    <property type="component" value="Unassembled WGS sequence"/>
</dbReference>
<dbReference type="SUPFAM" id="SSF56112">
    <property type="entry name" value="Protein kinase-like (PK-like)"/>
    <property type="match status" value="1"/>
</dbReference>
<protein>
    <submittedName>
        <fullName evidence="1">Uncharacterized protein</fullName>
    </submittedName>
</protein>
<reference evidence="1" key="1">
    <citation type="submission" date="2020-11" db="EMBL/GenBank/DDBJ databases">
        <authorList>
            <person name="Tran Van P."/>
        </authorList>
    </citation>
    <scope>NUCLEOTIDE SEQUENCE</scope>
</reference>
<name>A0A7R9KZ08_9ACAR</name>
<dbReference type="EMBL" id="CAJPIZ010010390">
    <property type="protein sequence ID" value="CAG2112508.1"/>
    <property type="molecule type" value="Genomic_DNA"/>
</dbReference>
<gene>
    <name evidence="1" type="ORF">OSB1V03_LOCUS12483</name>
</gene>
<dbReference type="OrthoDB" id="4062651at2759"/>
<keyword evidence="2" id="KW-1185">Reference proteome</keyword>
<proteinExistence type="predicted"/>